<feature type="compositionally biased region" description="Acidic residues" evidence="10">
    <location>
        <begin position="95"/>
        <end position="107"/>
    </location>
</feature>
<keyword evidence="13" id="KW-1185">Reference proteome</keyword>
<evidence type="ECO:0000256" key="8">
    <source>
        <dbReference type="ARBA" id="ARBA00023242"/>
    </source>
</evidence>
<feature type="compositionally biased region" description="Basic and acidic residues" evidence="10">
    <location>
        <begin position="63"/>
        <end position="72"/>
    </location>
</feature>
<dbReference type="Gene3D" id="3.30.420.10">
    <property type="entry name" value="Ribonuclease H-like superfamily/Ribonuclease H"/>
    <property type="match status" value="1"/>
</dbReference>
<name>A0A9W8H311_9FUNG</name>
<keyword evidence="5" id="KW-0540">Nuclease</keyword>
<feature type="compositionally biased region" description="Basic and acidic residues" evidence="10">
    <location>
        <begin position="136"/>
        <end position="153"/>
    </location>
</feature>
<keyword evidence="6" id="KW-0378">Hydrolase</keyword>
<evidence type="ECO:0000256" key="5">
    <source>
        <dbReference type="ARBA" id="ARBA00022722"/>
    </source>
</evidence>
<dbReference type="GO" id="GO:0003676">
    <property type="term" value="F:nucleic acid binding"/>
    <property type="evidence" value="ECO:0007669"/>
    <property type="project" value="InterPro"/>
</dbReference>
<feature type="compositionally biased region" description="Acidic residues" evidence="10">
    <location>
        <begin position="208"/>
        <end position="220"/>
    </location>
</feature>
<keyword evidence="4" id="KW-0698">rRNA processing</keyword>
<keyword evidence="7 12" id="KW-0269">Exonuclease</keyword>
<dbReference type="PANTHER" id="PTHR12801">
    <property type="entry name" value="RNA EXONUCLEASE REXO1 / RECO3 FAMILY MEMBER-RELATED"/>
    <property type="match status" value="1"/>
</dbReference>
<dbReference type="FunFam" id="3.30.420.10:FF:000007">
    <property type="entry name" value="Interferon-stimulated exonuclease gene 20"/>
    <property type="match status" value="1"/>
</dbReference>
<sequence length="449" mass="49160">MITAGLAVEALSVHNRVAGNGGSDAEDVVVSFGGETLAGQRSGRKRTTDVDDIVDALLGGELEGARSREAGRGKKKARRKKRARRRSPSPKPVESDNDDMEMEEETVADLYVWESSGDEAAPAAGSRPVENGAEAGSHDSSDDSDAAAREAERKRTLELALAAADGAACGRASDMPLNEDEWFEHMDQEARMQPRRKARKREQPAQAGDDDDDDDDDDLPTDLVKAAGARQTAAATTTAAAVAVPREKREAAGKYLAIDCEMVGAGFKGSRSVLGRVSIVNFYGHTVLDTFVQPLEPVTDYRTWVSGIRREDLAGGRPFKEVQQQVADLVKDKVLIGHAIRNDLNALMLTHPPLLVRDTARYAWPPELAARGTALRKLAASVLHISIQQGEHSSVTDAKTTMLLYRKVKDDWERSLAPLRYKQQVRRAKTKERFARLRQEATSRRTNNQ</sequence>
<dbReference type="GO" id="GO:0008408">
    <property type="term" value="F:3'-5' exonuclease activity"/>
    <property type="evidence" value="ECO:0007669"/>
    <property type="project" value="InterPro"/>
</dbReference>
<feature type="domain" description="Exonuclease" evidence="11">
    <location>
        <begin position="254"/>
        <end position="414"/>
    </location>
</feature>
<feature type="region of interest" description="Disordered" evidence="10">
    <location>
        <begin position="189"/>
        <end position="221"/>
    </location>
</feature>
<proteinExistence type="inferred from homology"/>
<feature type="region of interest" description="Disordered" evidence="10">
    <location>
        <begin position="57"/>
        <end position="153"/>
    </location>
</feature>
<protein>
    <recommendedName>
        <fullName evidence="3">RNA exonuclease 4</fullName>
    </recommendedName>
</protein>
<accession>A0A9W8H311</accession>
<dbReference type="SUPFAM" id="SSF53098">
    <property type="entry name" value="Ribonuclease H-like"/>
    <property type="match status" value="1"/>
</dbReference>
<organism evidence="12 13">
    <name type="scientific">Coemansia javaensis</name>
    <dbReference type="NCBI Taxonomy" id="2761396"/>
    <lineage>
        <taxon>Eukaryota</taxon>
        <taxon>Fungi</taxon>
        <taxon>Fungi incertae sedis</taxon>
        <taxon>Zoopagomycota</taxon>
        <taxon>Kickxellomycotina</taxon>
        <taxon>Kickxellomycetes</taxon>
        <taxon>Kickxellales</taxon>
        <taxon>Kickxellaceae</taxon>
        <taxon>Coemansia</taxon>
    </lineage>
</organism>
<dbReference type="PANTHER" id="PTHR12801:SF45">
    <property type="entry name" value="RNA EXONUCLEASE 4"/>
    <property type="match status" value="1"/>
</dbReference>
<evidence type="ECO:0000256" key="7">
    <source>
        <dbReference type="ARBA" id="ARBA00022839"/>
    </source>
</evidence>
<dbReference type="InterPro" id="IPR037431">
    <property type="entry name" value="REX4_DEDDh_dom"/>
</dbReference>
<gene>
    <name evidence="12" type="primary">REX4</name>
    <name evidence="12" type="ORF">H4R18_005107</name>
</gene>
<evidence type="ECO:0000259" key="11">
    <source>
        <dbReference type="SMART" id="SM00479"/>
    </source>
</evidence>
<dbReference type="AlphaFoldDB" id="A0A9W8H311"/>
<dbReference type="OrthoDB" id="8191639at2759"/>
<comment type="similarity">
    <text evidence="2">Belongs to the REXO4 family.</text>
</comment>
<evidence type="ECO:0000313" key="12">
    <source>
        <dbReference type="EMBL" id="KAJ2777538.1"/>
    </source>
</evidence>
<feature type="compositionally biased region" description="Basic residues" evidence="10">
    <location>
        <begin position="73"/>
        <end position="88"/>
    </location>
</feature>
<evidence type="ECO:0000256" key="6">
    <source>
        <dbReference type="ARBA" id="ARBA00022801"/>
    </source>
</evidence>
<evidence type="ECO:0000256" key="1">
    <source>
        <dbReference type="ARBA" id="ARBA00004123"/>
    </source>
</evidence>
<evidence type="ECO:0000256" key="3">
    <source>
        <dbReference type="ARBA" id="ARBA00016937"/>
    </source>
</evidence>
<dbReference type="InterPro" id="IPR036397">
    <property type="entry name" value="RNaseH_sf"/>
</dbReference>
<dbReference type="Pfam" id="PF00929">
    <property type="entry name" value="RNase_T"/>
    <property type="match status" value="1"/>
</dbReference>
<evidence type="ECO:0000313" key="13">
    <source>
        <dbReference type="Proteomes" id="UP001140217"/>
    </source>
</evidence>
<dbReference type="Proteomes" id="UP001140217">
    <property type="component" value="Unassembled WGS sequence"/>
</dbReference>
<comment type="subcellular location">
    <subcellularLocation>
        <location evidence="1">Nucleus</location>
    </subcellularLocation>
</comment>
<dbReference type="EMBL" id="JANBUL010000284">
    <property type="protein sequence ID" value="KAJ2777538.1"/>
    <property type="molecule type" value="Genomic_DNA"/>
</dbReference>
<dbReference type="InterPro" id="IPR047021">
    <property type="entry name" value="REXO1/3/4-like"/>
</dbReference>
<evidence type="ECO:0000256" key="2">
    <source>
        <dbReference type="ARBA" id="ARBA00010489"/>
    </source>
</evidence>
<dbReference type="InterPro" id="IPR012337">
    <property type="entry name" value="RNaseH-like_sf"/>
</dbReference>
<keyword evidence="8" id="KW-0539">Nucleus</keyword>
<dbReference type="GO" id="GO:0006364">
    <property type="term" value="P:rRNA processing"/>
    <property type="evidence" value="ECO:0007669"/>
    <property type="project" value="UniProtKB-KW"/>
</dbReference>
<dbReference type="InterPro" id="IPR013520">
    <property type="entry name" value="Ribonucl_H"/>
</dbReference>
<reference evidence="12" key="1">
    <citation type="submission" date="2022-07" db="EMBL/GenBank/DDBJ databases">
        <title>Phylogenomic reconstructions and comparative analyses of Kickxellomycotina fungi.</title>
        <authorList>
            <person name="Reynolds N.K."/>
            <person name="Stajich J.E."/>
            <person name="Barry K."/>
            <person name="Grigoriev I.V."/>
            <person name="Crous P."/>
            <person name="Smith M.E."/>
        </authorList>
    </citation>
    <scope>NUCLEOTIDE SEQUENCE</scope>
    <source>
        <strain evidence="12">NBRC 105414</strain>
    </source>
</reference>
<dbReference type="CDD" id="cd06144">
    <property type="entry name" value="REX4_like"/>
    <property type="match status" value="1"/>
</dbReference>
<comment type="function">
    <text evidence="9">Exoribonuclease involved in ribosome biosynthesis. Involved in the processing of ITS1, the internal transcribed spacer localized between the 18S and 5.8S rRNAs.</text>
</comment>
<dbReference type="GO" id="GO:0005634">
    <property type="term" value="C:nucleus"/>
    <property type="evidence" value="ECO:0007669"/>
    <property type="project" value="UniProtKB-SubCell"/>
</dbReference>
<evidence type="ECO:0000256" key="10">
    <source>
        <dbReference type="SAM" id="MobiDB-lite"/>
    </source>
</evidence>
<comment type="caution">
    <text evidence="12">The sequence shown here is derived from an EMBL/GenBank/DDBJ whole genome shotgun (WGS) entry which is preliminary data.</text>
</comment>
<evidence type="ECO:0000256" key="4">
    <source>
        <dbReference type="ARBA" id="ARBA00022552"/>
    </source>
</evidence>
<evidence type="ECO:0000256" key="9">
    <source>
        <dbReference type="ARBA" id="ARBA00025599"/>
    </source>
</evidence>
<dbReference type="SMART" id="SM00479">
    <property type="entry name" value="EXOIII"/>
    <property type="match status" value="1"/>
</dbReference>
<dbReference type="GO" id="GO:0000027">
    <property type="term" value="P:ribosomal large subunit assembly"/>
    <property type="evidence" value="ECO:0007669"/>
    <property type="project" value="TreeGrafter"/>
</dbReference>